<feature type="compositionally biased region" description="Polar residues" evidence="1">
    <location>
        <begin position="23"/>
        <end position="40"/>
    </location>
</feature>
<evidence type="ECO:0000313" key="3">
    <source>
        <dbReference type="EMBL" id="CAB9501788.1"/>
    </source>
</evidence>
<comment type="caution">
    <text evidence="3">The sequence shown here is derived from an EMBL/GenBank/DDBJ whole genome shotgun (WGS) entry which is preliminary data.</text>
</comment>
<organism evidence="3 4">
    <name type="scientific">Seminavis robusta</name>
    <dbReference type="NCBI Taxonomy" id="568900"/>
    <lineage>
        <taxon>Eukaryota</taxon>
        <taxon>Sar</taxon>
        <taxon>Stramenopiles</taxon>
        <taxon>Ochrophyta</taxon>
        <taxon>Bacillariophyta</taxon>
        <taxon>Bacillariophyceae</taxon>
        <taxon>Bacillariophycidae</taxon>
        <taxon>Naviculales</taxon>
        <taxon>Naviculaceae</taxon>
        <taxon>Seminavis</taxon>
    </lineage>
</organism>
<name>A0A9N8H4M1_9STRA</name>
<keyword evidence="2" id="KW-0812">Transmembrane</keyword>
<keyword evidence="4" id="KW-1185">Reference proteome</keyword>
<evidence type="ECO:0000313" key="4">
    <source>
        <dbReference type="Proteomes" id="UP001153069"/>
    </source>
</evidence>
<feature type="region of interest" description="Disordered" evidence="1">
    <location>
        <begin position="183"/>
        <end position="259"/>
    </location>
</feature>
<reference evidence="3" key="1">
    <citation type="submission" date="2020-06" db="EMBL/GenBank/DDBJ databases">
        <authorList>
            <consortium name="Plant Systems Biology data submission"/>
        </authorList>
    </citation>
    <scope>NUCLEOTIDE SEQUENCE</scope>
    <source>
        <strain evidence="3">D6</strain>
    </source>
</reference>
<accession>A0A9N8H4M1</accession>
<sequence>MGRRTESFSSRRSAHSIDGLSITGPTGNDQNSLNQASVRQNGGGSIIGGTGTQTHGIYRGNHQEAMDDSTYAFSLPGMSVDTHMIYPCSKKHKARVNKQHSQYYWAPADTSTNTIPRDKIPEDRPLQSISIHVPVPITRPPEGQKVGASSKRKATSSEKKHDGARKGGAKLQQGMHELGILHEEDEENQLAPTPVPGMNATRMGSNPRPPKKSKNPKPSKGKARNPKPPKKASKTHSDEPRPHPAASSHPNQKESTLHLDPQSSRMRLAAVLACAMGLLLLSTAGLMMALFLFGHASEDGNQAVETQPARIPVELPNSHSMVPMEIPPPDP</sequence>
<keyword evidence="2" id="KW-1133">Transmembrane helix</keyword>
<feature type="compositionally biased region" description="Gly residues" evidence="1">
    <location>
        <begin position="41"/>
        <end position="51"/>
    </location>
</feature>
<keyword evidence="2" id="KW-0472">Membrane</keyword>
<feature type="region of interest" description="Disordered" evidence="1">
    <location>
        <begin position="1"/>
        <end position="57"/>
    </location>
</feature>
<feature type="compositionally biased region" description="Basic residues" evidence="1">
    <location>
        <begin position="209"/>
        <end position="234"/>
    </location>
</feature>
<evidence type="ECO:0000256" key="1">
    <source>
        <dbReference type="SAM" id="MobiDB-lite"/>
    </source>
</evidence>
<protein>
    <submittedName>
        <fullName evidence="3">Uncharacterized protein</fullName>
    </submittedName>
</protein>
<evidence type="ECO:0000256" key="2">
    <source>
        <dbReference type="SAM" id="Phobius"/>
    </source>
</evidence>
<gene>
    <name evidence="3" type="ORF">SEMRO_118_G057800.1</name>
</gene>
<dbReference type="EMBL" id="CAICTM010000117">
    <property type="protein sequence ID" value="CAB9501788.1"/>
    <property type="molecule type" value="Genomic_DNA"/>
</dbReference>
<dbReference type="Proteomes" id="UP001153069">
    <property type="component" value="Unassembled WGS sequence"/>
</dbReference>
<feature type="region of interest" description="Disordered" evidence="1">
    <location>
        <begin position="131"/>
        <end position="170"/>
    </location>
</feature>
<dbReference type="AlphaFoldDB" id="A0A9N8H4M1"/>
<feature type="compositionally biased region" description="Basic and acidic residues" evidence="1">
    <location>
        <begin position="155"/>
        <end position="165"/>
    </location>
</feature>
<feature type="transmembrane region" description="Helical" evidence="2">
    <location>
        <begin position="268"/>
        <end position="293"/>
    </location>
</feature>
<proteinExistence type="predicted"/>